<evidence type="ECO:0000256" key="1">
    <source>
        <dbReference type="SAM" id="Phobius"/>
    </source>
</evidence>
<reference evidence="2 3" key="1">
    <citation type="submission" date="2021-01" db="EMBL/GenBank/DDBJ databases">
        <title>Whole genome shotgun sequence of Microbispora corallina NBRC 16416.</title>
        <authorList>
            <person name="Komaki H."/>
            <person name="Tamura T."/>
        </authorList>
    </citation>
    <scope>NUCLEOTIDE SEQUENCE [LARGE SCALE GENOMIC DNA]</scope>
    <source>
        <strain evidence="2 3">NBRC 16416</strain>
    </source>
</reference>
<organism evidence="2 3">
    <name type="scientific">Microbispora corallina</name>
    <dbReference type="NCBI Taxonomy" id="83302"/>
    <lineage>
        <taxon>Bacteria</taxon>
        <taxon>Bacillati</taxon>
        <taxon>Actinomycetota</taxon>
        <taxon>Actinomycetes</taxon>
        <taxon>Streptosporangiales</taxon>
        <taxon>Streptosporangiaceae</taxon>
        <taxon>Microbispora</taxon>
    </lineage>
</organism>
<keyword evidence="1" id="KW-1133">Transmembrane helix</keyword>
<sequence length="61" mass="6518">MIESTPLRWTLILVLAGTGVWFVFRGVRPGSGGTVPAADRISHLAHVLMAAVMAAMIWPMG</sequence>
<keyword evidence="1" id="KW-0472">Membrane</keyword>
<proteinExistence type="predicted"/>
<accession>A0ABQ4G4G7</accession>
<keyword evidence="3" id="KW-1185">Reference proteome</keyword>
<dbReference type="EMBL" id="BOOC01000027">
    <property type="protein sequence ID" value="GIH41970.1"/>
    <property type="molecule type" value="Genomic_DNA"/>
</dbReference>
<feature type="transmembrane region" description="Helical" evidence="1">
    <location>
        <begin position="6"/>
        <end position="24"/>
    </location>
</feature>
<comment type="caution">
    <text evidence="2">The sequence shown here is derived from an EMBL/GenBank/DDBJ whole genome shotgun (WGS) entry which is preliminary data.</text>
</comment>
<keyword evidence="1" id="KW-0812">Transmembrane</keyword>
<evidence type="ECO:0008006" key="4">
    <source>
        <dbReference type="Google" id="ProtNLM"/>
    </source>
</evidence>
<feature type="transmembrane region" description="Helical" evidence="1">
    <location>
        <begin position="44"/>
        <end position="60"/>
    </location>
</feature>
<evidence type="ECO:0000313" key="3">
    <source>
        <dbReference type="Proteomes" id="UP000603904"/>
    </source>
</evidence>
<name>A0ABQ4G4G7_9ACTN</name>
<gene>
    <name evidence="2" type="ORF">Mco01_49700</name>
</gene>
<dbReference type="Proteomes" id="UP000603904">
    <property type="component" value="Unassembled WGS sequence"/>
</dbReference>
<protein>
    <recommendedName>
        <fullName evidence="4">DUF5134 domain-containing protein</fullName>
    </recommendedName>
</protein>
<evidence type="ECO:0000313" key="2">
    <source>
        <dbReference type="EMBL" id="GIH41970.1"/>
    </source>
</evidence>